<dbReference type="AlphaFoldDB" id="A0A250FDN2"/>
<gene>
    <name evidence="2" type="ORF">CGC53_07145</name>
</gene>
<dbReference type="InterPro" id="IPR023875">
    <property type="entry name" value="DNA_repair_put"/>
</dbReference>
<dbReference type="EMBL" id="CP022384">
    <property type="protein sequence ID" value="ATA82137.1"/>
    <property type="molecule type" value="Genomic_DNA"/>
</dbReference>
<sequence>MKYLIYDHTFEGLLTAIFTVFEYRYEQVKIISEQHFTPILFGEEVPIYTDASKAQRVFTKLESLVGKEGVQTLLYAFVSEEEGMENSLLEAVQLILKHPTDNVLTNFAHPAILSIRKAAKSVGREVHRMKEFVRFEQVGDLYFAKITPFFDVLPLVVPHFRNRFSDQKWVLYDPQRLYGFAYDLQSVTHFTPADKHFGITQEVAYESYETLWRTYFQHINIKERKNQRYQMRNLPKRYWKYLPEM</sequence>
<evidence type="ECO:0000259" key="1">
    <source>
        <dbReference type="Pfam" id="PF13566"/>
    </source>
</evidence>
<dbReference type="NCBIfam" id="TIGR03915">
    <property type="entry name" value="SAM_7_link_chp"/>
    <property type="match status" value="1"/>
</dbReference>
<evidence type="ECO:0000313" key="2">
    <source>
        <dbReference type="EMBL" id="ATA82137.1"/>
    </source>
</evidence>
<feature type="domain" description="DUF4130" evidence="1">
    <location>
        <begin position="84"/>
        <end position="244"/>
    </location>
</feature>
<evidence type="ECO:0000313" key="3">
    <source>
        <dbReference type="Proteomes" id="UP000217276"/>
    </source>
</evidence>
<keyword evidence="3" id="KW-1185">Reference proteome</keyword>
<accession>A0A250FDN2</accession>
<protein>
    <submittedName>
        <fullName evidence="2">DNA metabolism protein</fullName>
    </submittedName>
</protein>
<organism evidence="2 3">
    <name type="scientific">Capnocytophaga leadbetteri</name>
    <dbReference type="NCBI Taxonomy" id="327575"/>
    <lineage>
        <taxon>Bacteria</taxon>
        <taxon>Pseudomonadati</taxon>
        <taxon>Bacteroidota</taxon>
        <taxon>Flavobacteriia</taxon>
        <taxon>Flavobacteriales</taxon>
        <taxon>Flavobacteriaceae</taxon>
        <taxon>Capnocytophaga</taxon>
    </lineage>
</organism>
<dbReference type="RefSeq" id="WP_095914189.1">
    <property type="nucleotide sequence ID" value="NZ_CAUUPF010000005.1"/>
</dbReference>
<reference evidence="3" key="1">
    <citation type="submission" date="2017-06" db="EMBL/GenBank/DDBJ databases">
        <title>Capnocytophaga spp. assemblies.</title>
        <authorList>
            <person name="Gulvik C.A."/>
        </authorList>
    </citation>
    <scope>NUCLEOTIDE SEQUENCE [LARGE SCALE GENOMIC DNA]</scope>
    <source>
        <strain evidence="3">H6253</strain>
    </source>
</reference>
<dbReference type="InterPro" id="IPR025404">
    <property type="entry name" value="DUF4130"/>
</dbReference>
<name>A0A250FDN2_9FLAO</name>
<dbReference type="Proteomes" id="UP000217276">
    <property type="component" value="Chromosome"/>
</dbReference>
<dbReference type="Pfam" id="PF13566">
    <property type="entry name" value="DUF4130"/>
    <property type="match status" value="1"/>
</dbReference>
<dbReference type="KEGG" id="clk:CGC53_07145"/>
<proteinExistence type="predicted"/>